<name>A0A381U979_9ZZZZ</name>
<organism evidence="1">
    <name type="scientific">marine metagenome</name>
    <dbReference type="NCBI Taxonomy" id="408172"/>
    <lineage>
        <taxon>unclassified sequences</taxon>
        <taxon>metagenomes</taxon>
        <taxon>ecological metagenomes</taxon>
    </lineage>
</organism>
<reference evidence="1" key="1">
    <citation type="submission" date="2018-05" db="EMBL/GenBank/DDBJ databases">
        <authorList>
            <person name="Lanie J.A."/>
            <person name="Ng W.-L."/>
            <person name="Kazmierczak K.M."/>
            <person name="Andrzejewski T.M."/>
            <person name="Davidsen T.M."/>
            <person name="Wayne K.J."/>
            <person name="Tettelin H."/>
            <person name="Glass J.I."/>
            <person name="Rusch D."/>
            <person name="Podicherti R."/>
            <person name="Tsui H.-C.T."/>
            <person name="Winkler M.E."/>
        </authorList>
    </citation>
    <scope>NUCLEOTIDE SEQUENCE</scope>
</reference>
<evidence type="ECO:0000313" key="1">
    <source>
        <dbReference type="EMBL" id="SVA24795.1"/>
    </source>
</evidence>
<gene>
    <name evidence="1" type="ORF">METZ01_LOCUS77649</name>
</gene>
<dbReference type="EMBL" id="UINC01005990">
    <property type="protein sequence ID" value="SVA24795.1"/>
    <property type="molecule type" value="Genomic_DNA"/>
</dbReference>
<sequence length="176" mass="20490">MNVVNAVRDSVVADSLYIGEQNLTLFGKDYNVDVAESFEFEYDTTFGFKLYRRDTILDTTLKIVMYSNELSRNDTSFTQKKYLDDYISDPSFISIVNEEPIERVELVEYYKTFIPDSNTNFCPLTGNNYALTLDNEKKGLRVDSPITTIYEEPRYFLFSFKTNSHGFINDGNRSWD</sequence>
<protein>
    <submittedName>
        <fullName evidence="1">Uncharacterized protein</fullName>
    </submittedName>
</protein>
<proteinExistence type="predicted"/>
<dbReference type="AlphaFoldDB" id="A0A381U979"/>
<accession>A0A381U979</accession>